<feature type="domain" description="LicD/FKTN/FKRP nucleotidyltransferase" evidence="1">
    <location>
        <begin position="32"/>
        <end position="245"/>
    </location>
</feature>
<proteinExistence type="predicted"/>
<sequence>MKKNHLEIYLNRELRACQLKQISILEEIDRICRKHQIVYWLDGGSLLGAVRHGGFIPWDDDIDIAMRLEDVERFKQIAPKELKEGFFLQTQDTDPEFRVPICKVRCLNSLIIEAVDDLHASYQKGLFVDIFPFIDYPSVSPKAVKRFAKGICKSRSILHSRHYYSWRSFAEFFYFGAEYGLYRVIWWLLEKTHRKDTYISNILINNGYGIMHRQDSIFPIGEIEFEGKRFMAPCNPDAYLKDLYKNYMEIPPVEKRKTHAVFFAAELNPNQNA</sequence>
<name>A0A9E2L3U5_9BACT</name>
<reference evidence="2" key="2">
    <citation type="submission" date="2021-04" db="EMBL/GenBank/DDBJ databases">
        <authorList>
            <person name="Gilroy R."/>
        </authorList>
    </citation>
    <scope>NUCLEOTIDE SEQUENCE</scope>
    <source>
        <strain evidence="2">G3-2149</strain>
    </source>
</reference>
<dbReference type="PANTHER" id="PTHR43404">
    <property type="entry name" value="LIPOPOLYSACCHARIDE CHOLINEPHOSPHOTRANSFERASE LICD"/>
    <property type="match status" value="1"/>
</dbReference>
<dbReference type="Pfam" id="PF04991">
    <property type="entry name" value="LicD"/>
    <property type="match status" value="1"/>
</dbReference>
<protein>
    <submittedName>
        <fullName evidence="2">LicD family protein</fullName>
    </submittedName>
</protein>
<dbReference type="GO" id="GO:0009100">
    <property type="term" value="P:glycoprotein metabolic process"/>
    <property type="evidence" value="ECO:0007669"/>
    <property type="project" value="UniProtKB-ARBA"/>
</dbReference>
<gene>
    <name evidence="2" type="ORF">H9789_00890</name>
</gene>
<evidence type="ECO:0000259" key="1">
    <source>
        <dbReference type="Pfam" id="PF04991"/>
    </source>
</evidence>
<reference evidence="2" key="1">
    <citation type="journal article" date="2021" name="PeerJ">
        <title>Extensive microbial diversity within the chicken gut microbiome revealed by metagenomics and culture.</title>
        <authorList>
            <person name="Gilroy R."/>
            <person name="Ravi A."/>
            <person name="Getino M."/>
            <person name="Pursley I."/>
            <person name="Horton D.L."/>
            <person name="Alikhan N.F."/>
            <person name="Baker D."/>
            <person name="Gharbi K."/>
            <person name="Hall N."/>
            <person name="Watson M."/>
            <person name="Adriaenssens E.M."/>
            <person name="Foster-Nyarko E."/>
            <person name="Jarju S."/>
            <person name="Secka A."/>
            <person name="Antonio M."/>
            <person name="Oren A."/>
            <person name="Chaudhuri R.R."/>
            <person name="La Ragione R."/>
            <person name="Hildebrand F."/>
            <person name="Pallen M.J."/>
        </authorList>
    </citation>
    <scope>NUCLEOTIDE SEQUENCE</scope>
    <source>
        <strain evidence="2">G3-2149</strain>
    </source>
</reference>
<accession>A0A9E2L3U5</accession>
<dbReference type="InterPro" id="IPR007074">
    <property type="entry name" value="LicD/FKTN/FKRP_NTP_transf"/>
</dbReference>
<dbReference type="Proteomes" id="UP000823865">
    <property type="component" value="Unassembled WGS sequence"/>
</dbReference>
<comment type="caution">
    <text evidence="2">The sequence shown here is derived from an EMBL/GenBank/DDBJ whole genome shotgun (WGS) entry which is preliminary data.</text>
</comment>
<evidence type="ECO:0000313" key="2">
    <source>
        <dbReference type="EMBL" id="MBU3852386.1"/>
    </source>
</evidence>
<dbReference type="InterPro" id="IPR052942">
    <property type="entry name" value="LPS_cholinephosphotransferase"/>
</dbReference>
<organism evidence="2 3">
    <name type="scientific">Candidatus Paraprevotella stercoravium</name>
    <dbReference type="NCBI Taxonomy" id="2838725"/>
    <lineage>
        <taxon>Bacteria</taxon>
        <taxon>Pseudomonadati</taxon>
        <taxon>Bacteroidota</taxon>
        <taxon>Bacteroidia</taxon>
        <taxon>Bacteroidales</taxon>
        <taxon>Prevotellaceae</taxon>
        <taxon>Paraprevotella</taxon>
    </lineage>
</organism>
<dbReference type="PANTHER" id="PTHR43404:SF2">
    <property type="entry name" value="LIPOPOLYSACCHARIDE CHOLINEPHOSPHOTRANSFERASE LICD"/>
    <property type="match status" value="1"/>
</dbReference>
<evidence type="ECO:0000313" key="3">
    <source>
        <dbReference type="Proteomes" id="UP000823865"/>
    </source>
</evidence>
<dbReference type="EMBL" id="JAHLFU010000017">
    <property type="protein sequence ID" value="MBU3852386.1"/>
    <property type="molecule type" value="Genomic_DNA"/>
</dbReference>
<dbReference type="AlphaFoldDB" id="A0A9E2L3U5"/>